<reference evidence="1" key="1">
    <citation type="submission" date="2021-06" db="EMBL/GenBank/DDBJ databases">
        <authorList>
            <person name="Kallberg Y."/>
            <person name="Tangrot J."/>
            <person name="Rosling A."/>
        </authorList>
    </citation>
    <scope>NUCLEOTIDE SEQUENCE</scope>
    <source>
        <strain evidence="1">AU212A</strain>
    </source>
</reference>
<dbReference type="Proteomes" id="UP000789860">
    <property type="component" value="Unassembled WGS sequence"/>
</dbReference>
<protein>
    <submittedName>
        <fullName evidence="1">3871_t:CDS:1</fullName>
    </submittedName>
</protein>
<comment type="caution">
    <text evidence="1">The sequence shown here is derived from an EMBL/GenBank/DDBJ whole genome shotgun (WGS) entry which is preliminary data.</text>
</comment>
<dbReference type="EMBL" id="CAJVPM010004217">
    <property type="protein sequence ID" value="CAG8510659.1"/>
    <property type="molecule type" value="Genomic_DNA"/>
</dbReference>
<evidence type="ECO:0000313" key="1">
    <source>
        <dbReference type="EMBL" id="CAG8510659.1"/>
    </source>
</evidence>
<evidence type="ECO:0000313" key="2">
    <source>
        <dbReference type="Proteomes" id="UP000789860"/>
    </source>
</evidence>
<name>A0ACA9L808_9GLOM</name>
<organism evidence="1 2">
    <name type="scientific">Scutellospora calospora</name>
    <dbReference type="NCBI Taxonomy" id="85575"/>
    <lineage>
        <taxon>Eukaryota</taxon>
        <taxon>Fungi</taxon>
        <taxon>Fungi incertae sedis</taxon>
        <taxon>Mucoromycota</taxon>
        <taxon>Glomeromycotina</taxon>
        <taxon>Glomeromycetes</taxon>
        <taxon>Diversisporales</taxon>
        <taxon>Gigasporaceae</taxon>
        <taxon>Scutellospora</taxon>
    </lineage>
</organism>
<accession>A0ACA9L808</accession>
<gene>
    <name evidence="1" type="ORF">SCALOS_LOCUS3644</name>
</gene>
<proteinExistence type="predicted"/>
<keyword evidence="2" id="KW-1185">Reference proteome</keyword>
<sequence>MPKLKNTRKLQKKRAEIARFARTNYSLIDLNSSSENSSESSDDDLDNYGENSIIEQLLAASQMSFEKKKRPAVYIGNSKRTRQRKNKAFREAAKGSLKLSHYFNNTQLSAANNNENTENLQDQENQVQELNERLWNDELRDKLSEELGEELSEE</sequence>